<reference evidence="1" key="1">
    <citation type="submission" date="2020-06" db="EMBL/GenBank/DDBJ databases">
        <authorList>
            <person name="Li T."/>
            <person name="Hu X."/>
            <person name="Zhang T."/>
            <person name="Song X."/>
            <person name="Zhang H."/>
            <person name="Dai N."/>
            <person name="Sheng W."/>
            <person name="Hou X."/>
            <person name="Wei L."/>
        </authorList>
    </citation>
    <scope>NUCLEOTIDE SEQUENCE</scope>
    <source>
        <strain evidence="1">3651</strain>
        <tissue evidence="1">Leaf</tissue>
    </source>
</reference>
<organism evidence="1 2">
    <name type="scientific">Sesamum alatum</name>
    <dbReference type="NCBI Taxonomy" id="300844"/>
    <lineage>
        <taxon>Eukaryota</taxon>
        <taxon>Viridiplantae</taxon>
        <taxon>Streptophyta</taxon>
        <taxon>Embryophyta</taxon>
        <taxon>Tracheophyta</taxon>
        <taxon>Spermatophyta</taxon>
        <taxon>Magnoliopsida</taxon>
        <taxon>eudicotyledons</taxon>
        <taxon>Gunneridae</taxon>
        <taxon>Pentapetalae</taxon>
        <taxon>asterids</taxon>
        <taxon>lamiids</taxon>
        <taxon>Lamiales</taxon>
        <taxon>Pedaliaceae</taxon>
        <taxon>Sesamum</taxon>
    </lineage>
</organism>
<evidence type="ECO:0000313" key="1">
    <source>
        <dbReference type="EMBL" id="KAK4416391.1"/>
    </source>
</evidence>
<sequence length="123" mass="13165">MSKTTLPTTERSLSTAFNLLRKTAQSPSIMINCHPRRASSWVASLAAWASAISPHPFLSTLYESQARHAPPSFRATTPIPIAVPLSSNAPSKLSLTQCAGGPCQQSEAGWPGDTLASTFWARK</sequence>
<evidence type="ECO:0000313" key="2">
    <source>
        <dbReference type="Proteomes" id="UP001293254"/>
    </source>
</evidence>
<proteinExistence type="predicted"/>
<accession>A0AAE2CBV6</accession>
<dbReference type="EMBL" id="JACGWO010000010">
    <property type="protein sequence ID" value="KAK4416391.1"/>
    <property type="molecule type" value="Genomic_DNA"/>
</dbReference>
<dbReference type="AlphaFoldDB" id="A0AAE2CBV6"/>
<dbReference type="Proteomes" id="UP001293254">
    <property type="component" value="Unassembled WGS sequence"/>
</dbReference>
<protein>
    <submittedName>
        <fullName evidence="1">Uncharacterized protein</fullName>
    </submittedName>
</protein>
<keyword evidence="2" id="KW-1185">Reference proteome</keyword>
<name>A0AAE2CBV6_9LAMI</name>
<comment type="caution">
    <text evidence="1">The sequence shown here is derived from an EMBL/GenBank/DDBJ whole genome shotgun (WGS) entry which is preliminary data.</text>
</comment>
<reference evidence="1" key="2">
    <citation type="journal article" date="2024" name="Plant">
        <title>Genomic evolution and insights into agronomic trait innovations of Sesamum species.</title>
        <authorList>
            <person name="Miao H."/>
            <person name="Wang L."/>
            <person name="Qu L."/>
            <person name="Liu H."/>
            <person name="Sun Y."/>
            <person name="Le M."/>
            <person name="Wang Q."/>
            <person name="Wei S."/>
            <person name="Zheng Y."/>
            <person name="Lin W."/>
            <person name="Duan Y."/>
            <person name="Cao H."/>
            <person name="Xiong S."/>
            <person name="Wang X."/>
            <person name="Wei L."/>
            <person name="Li C."/>
            <person name="Ma Q."/>
            <person name="Ju M."/>
            <person name="Zhao R."/>
            <person name="Li G."/>
            <person name="Mu C."/>
            <person name="Tian Q."/>
            <person name="Mei H."/>
            <person name="Zhang T."/>
            <person name="Gao T."/>
            <person name="Zhang H."/>
        </authorList>
    </citation>
    <scope>NUCLEOTIDE SEQUENCE</scope>
    <source>
        <strain evidence="1">3651</strain>
    </source>
</reference>
<gene>
    <name evidence="1" type="ORF">Salat_2464600</name>
</gene>